<evidence type="ECO:0000256" key="1">
    <source>
        <dbReference type="ARBA" id="ARBA00004141"/>
    </source>
</evidence>
<evidence type="ECO:0000313" key="8">
    <source>
        <dbReference type="Proteomes" id="UP000077315"/>
    </source>
</evidence>
<evidence type="ECO:0000256" key="5">
    <source>
        <dbReference type="ARBA" id="ARBA00023136"/>
    </source>
</evidence>
<evidence type="ECO:0000313" key="7">
    <source>
        <dbReference type="EMBL" id="OAD78786.1"/>
    </source>
</evidence>
<name>A0A167PYU7_PHYB8</name>
<dbReference type="PANTHER" id="PTHR13180">
    <property type="entry name" value="SMALL MEMBRANE PROTEIN-RELATED"/>
    <property type="match status" value="1"/>
</dbReference>
<accession>A0A167PYU7</accession>
<dbReference type="InterPro" id="IPR007919">
    <property type="entry name" value="UPF0220"/>
</dbReference>
<dbReference type="FunCoup" id="A0A167PYU7">
    <property type="interactions" value="83"/>
</dbReference>
<dbReference type="GO" id="GO:0016020">
    <property type="term" value="C:membrane"/>
    <property type="evidence" value="ECO:0007669"/>
    <property type="project" value="UniProtKB-SubCell"/>
</dbReference>
<feature type="transmembrane region" description="Helical" evidence="6">
    <location>
        <begin position="104"/>
        <end position="126"/>
    </location>
</feature>
<sequence>MYSNDEPSVFVCANPFNIPARLLSGKGRQLGVYTSSAMIACGWWCFLDAVIQSSSVVGATPMGFEDWFSGILTTFGMIVVNMIDKSRLYGEASQYDSVAWKARLFLFMGFALMAGGLAGSICTLILKYVIHLDSTDIYFGVAGVIQNSLIMLSAMVLWMAQSAQGEFVYNVQL</sequence>
<keyword evidence="3 6" id="KW-0812">Transmembrane</keyword>
<comment type="similarity">
    <text evidence="2">Belongs to the UPF0220 family.</text>
</comment>
<feature type="transmembrane region" description="Helical" evidence="6">
    <location>
        <begin position="67"/>
        <end position="83"/>
    </location>
</feature>
<dbReference type="RefSeq" id="XP_018296826.1">
    <property type="nucleotide sequence ID" value="XM_018439064.1"/>
</dbReference>
<reference evidence="8" key="1">
    <citation type="submission" date="2015-06" db="EMBL/GenBank/DDBJ databases">
        <title>Expansion of signal transduction pathways in fungi by whole-genome duplication.</title>
        <authorList>
            <consortium name="DOE Joint Genome Institute"/>
            <person name="Corrochano L.M."/>
            <person name="Kuo A."/>
            <person name="Marcet-Houben M."/>
            <person name="Polaino S."/>
            <person name="Salamov A."/>
            <person name="Villalobos J.M."/>
            <person name="Alvarez M.I."/>
            <person name="Avalos J."/>
            <person name="Benito E.P."/>
            <person name="Benoit I."/>
            <person name="Burger G."/>
            <person name="Camino L.P."/>
            <person name="Canovas D."/>
            <person name="Cerda-Olmedo E."/>
            <person name="Cheng J.-F."/>
            <person name="Dominguez A."/>
            <person name="Elias M."/>
            <person name="Eslava A.P."/>
            <person name="Glaser F."/>
            <person name="Grimwood J."/>
            <person name="Gutierrez G."/>
            <person name="Heitman J."/>
            <person name="Henrissat B."/>
            <person name="Iturriaga E.A."/>
            <person name="Lang B.F."/>
            <person name="Lavin J.L."/>
            <person name="Lee S."/>
            <person name="Li W."/>
            <person name="Lindquist E."/>
            <person name="Lopez-Garcia S."/>
            <person name="Luque E.M."/>
            <person name="Marcos A.T."/>
            <person name="Martin J."/>
            <person name="McCluskey K."/>
            <person name="Medina H.R."/>
            <person name="Miralles-Duran A."/>
            <person name="Miyazaki A."/>
            <person name="Munoz-Torres E."/>
            <person name="Oguiza J.A."/>
            <person name="Ohm R."/>
            <person name="Olmedo M."/>
            <person name="Orejas M."/>
            <person name="Ortiz-Castellanos L."/>
            <person name="Pisabarro A.G."/>
            <person name="Rodriguez-Romero J."/>
            <person name="Ruiz-Herrera J."/>
            <person name="Ruiz-Vazquez R."/>
            <person name="Sanz C."/>
            <person name="Schackwitz W."/>
            <person name="Schmutz J."/>
            <person name="Shahriari M."/>
            <person name="Shelest E."/>
            <person name="Silva-Franco F."/>
            <person name="Soanes D."/>
            <person name="Syed K."/>
            <person name="Tagua V.G."/>
            <person name="Talbot N.J."/>
            <person name="Thon M."/>
            <person name="De vries R.P."/>
            <person name="Wiebenga A."/>
            <person name="Yadav J.S."/>
            <person name="Braun E.L."/>
            <person name="Baker S."/>
            <person name="Garre V."/>
            <person name="Horwitz B."/>
            <person name="Torres-Martinez S."/>
            <person name="Idnurm A."/>
            <person name="Herrera-Estrella A."/>
            <person name="Gabaldon T."/>
            <person name="Grigoriev I.V."/>
        </authorList>
    </citation>
    <scope>NUCLEOTIDE SEQUENCE [LARGE SCALE GENOMIC DNA]</scope>
    <source>
        <strain evidence="8">NRRL 1555(-)</strain>
    </source>
</reference>
<dbReference type="InParanoid" id="A0A167PYU7"/>
<dbReference type="AlphaFoldDB" id="A0A167PYU7"/>
<organism evidence="7 8">
    <name type="scientific">Phycomyces blakesleeanus (strain ATCC 8743b / DSM 1359 / FGSC 10004 / NBRC 33097 / NRRL 1555)</name>
    <dbReference type="NCBI Taxonomy" id="763407"/>
    <lineage>
        <taxon>Eukaryota</taxon>
        <taxon>Fungi</taxon>
        <taxon>Fungi incertae sedis</taxon>
        <taxon>Mucoromycota</taxon>
        <taxon>Mucoromycotina</taxon>
        <taxon>Mucoromycetes</taxon>
        <taxon>Mucorales</taxon>
        <taxon>Phycomycetaceae</taxon>
        <taxon>Phycomyces</taxon>
    </lineage>
</organism>
<evidence type="ECO:0000256" key="6">
    <source>
        <dbReference type="SAM" id="Phobius"/>
    </source>
</evidence>
<dbReference type="Pfam" id="PF05255">
    <property type="entry name" value="UPF0220"/>
    <property type="match status" value="1"/>
</dbReference>
<feature type="transmembrane region" description="Helical" evidence="6">
    <location>
        <begin position="30"/>
        <end position="47"/>
    </location>
</feature>
<feature type="transmembrane region" description="Helical" evidence="6">
    <location>
        <begin position="138"/>
        <end position="160"/>
    </location>
</feature>
<protein>
    <submittedName>
        <fullName evidence="7">Uncharacterized protein</fullName>
    </submittedName>
</protein>
<dbReference type="GeneID" id="28999970"/>
<dbReference type="Proteomes" id="UP000077315">
    <property type="component" value="Unassembled WGS sequence"/>
</dbReference>
<keyword evidence="5 6" id="KW-0472">Membrane</keyword>
<dbReference type="OrthoDB" id="268928at2759"/>
<evidence type="ECO:0000256" key="4">
    <source>
        <dbReference type="ARBA" id="ARBA00022989"/>
    </source>
</evidence>
<keyword evidence="8" id="KW-1185">Reference proteome</keyword>
<dbReference type="EMBL" id="KV440973">
    <property type="protein sequence ID" value="OAD78786.1"/>
    <property type="molecule type" value="Genomic_DNA"/>
</dbReference>
<keyword evidence="4 6" id="KW-1133">Transmembrane helix</keyword>
<gene>
    <name evidence="7" type="ORF">PHYBLDRAFT_185351</name>
</gene>
<proteinExistence type="inferred from homology"/>
<evidence type="ECO:0000256" key="3">
    <source>
        <dbReference type="ARBA" id="ARBA00022692"/>
    </source>
</evidence>
<dbReference type="STRING" id="763407.A0A167PYU7"/>
<dbReference type="VEuPathDB" id="FungiDB:PHYBLDRAFT_185351"/>
<evidence type="ECO:0000256" key="2">
    <source>
        <dbReference type="ARBA" id="ARBA00005335"/>
    </source>
</evidence>
<comment type="subcellular location">
    <subcellularLocation>
        <location evidence="1">Membrane</location>
        <topology evidence="1">Multi-pass membrane protein</topology>
    </subcellularLocation>
</comment>